<organism evidence="11 12">
    <name type="scientific">Reticulomyxa filosa</name>
    <dbReference type="NCBI Taxonomy" id="46433"/>
    <lineage>
        <taxon>Eukaryota</taxon>
        <taxon>Sar</taxon>
        <taxon>Rhizaria</taxon>
        <taxon>Retaria</taxon>
        <taxon>Foraminifera</taxon>
        <taxon>Monothalamids</taxon>
        <taxon>Reticulomyxidae</taxon>
        <taxon>Reticulomyxa</taxon>
    </lineage>
</organism>
<feature type="chain" id="PRO_5004975791" description="mannan endo-1,4-beta-mannosidase" evidence="9">
    <location>
        <begin position="19"/>
        <end position="572"/>
    </location>
</feature>
<dbReference type="InterPro" id="IPR045053">
    <property type="entry name" value="MAN-like"/>
</dbReference>
<protein>
    <recommendedName>
        <fullName evidence="4">mannan endo-1,4-beta-mannosidase</fullName>
        <ecNumber evidence="4">3.2.1.78</ecNumber>
    </recommendedName>
</protein>
<reference evidence="11 12" key="1">
    <citation type="journal article" date="2013" name="Curr. Biol.">
        <title>The Genome of the Foraminiferan Reticulomyxa filosa.</title>
        <authorList>
            <person name="Glockner G."/>
            <person name="Hulsmann N."/>
            <person name="Schleicher M."/>
            <person name="Noegel A.A."/>
            <person name="Eichinger L."/>
            <person name="Gallinger C."/>
            <person name="Pawlowski J."/>
            <person name="Sierra R."/>
            <person name="Euteneuer U."/>
            <person name="Pillet L."/>
            <person name="Moustafa A."/>
            <person name="Platzer M."/>
            <person name="Groth M."/>
            <person name="Szafranski K."/>
            <person name="Schliwa M."/>
        </authorList>
    </citation>
    <scope>NUCLEOTIDE SEQUENCE [LARGE SCALE GENOMIC DNA]</scope>
</reference>
<dbReference type="EMBL" id="ASPP01000866">
    <property type="protein sequence ID" value="ETO36237.1"/>
    <property type="molecule type" value="Genomic_DNA"/>
</dbReference>
<dbReference type="InterPro" id="IPR001547">
    <property type="entry name" value="Glyco_hydro_5"/>
</dbReference>
<evidence type="ECO:0000256" key="7">
    <source>
        <dbReference type="ARBA" id="ARBA00022801"/>
    </source>
</evidence>
<keyword evidence="5" id="KW-0964">Secreted</keyword>
<dbReference type="PANTHER" id="PTHR31451">
    <property type="match status" value="1"/>
</dbReference>
<comment type="caution">
    <text evidence="11">The sequence shown here is derived from an EMBL/GenBank/DDBJ whole genome shotgun (WGS) entry which is preliminary data.</text>
</comment>
<dbReference type="InterPro" id="IPR017853">
    <property type="entry name" value="GH"/>
</dbReference>
<dbReference type="OrthoDB" id="406631at2759"/>
<comment type="subcellular location">
    <subcellularLocation>
        <location evidence="2">Secreted</location>
    </subcellularLocation>
</comment>
<proteinExistence type="inferred from homology"/>
<feature type="domain" description="Glycoside hydrolase family 5" evidence="10">
    <location>
        <begin position="71"/>
        <end position="269"/>
    </location>
</feature>
<evidence type="ECO:0000256" key="9">
    <source>
        <dbReference type="SAM" id="SignalP"/>
    </source>
</evidence>
<dbReference type="OMA" id="GWESGNE"/>
<sequence length="572" mass="65626">MKSFFFCFLAYFLGSLTCISFGFEKSSELQTCPPQSALVVSKQTLYENKEHSLGIQNYTTAELLEKYPNSFITRNGSQLMIEGSPIRLAGGNIYWLGLDENGSPGIAYPTEFRQRDAITTAVKVLGATCWEQQIVRTRAERFNEEAAAIIDRAIAIAKENNVRLVIPLTDNWHYYHGGEYTFCNWRGTNNLTEFYSNETIVKDFENYIWHLLNHYNNLTGNYLKDEPTILAWETGNEICPPPQWTNDICLFIKSINSGKQLVLSGRYGVSSLELELECVDLYSNHYYPMDPQQVAMDAQLSFVNIFFKKSNAITVVFFAGEFGWTTGDLSFLDSFLESMYSNGVNMDCYWSLFPHNDSYGFEYHDDGFSLYYPGEYTPDDLQTNTSLKIKSLRNHALLMSGYTPGTLPDYPVCGQPKISNITSDISNGATTIFWRGACGCCTYNIEKSFQNDAGWVVLTSGVTDFEGFFQDDSVYHECNLKIFWFLVSFSNIENLAFKHKIVDNRITIKKLEIDFTYSYNITLKHEIRSNKKYLISNNEKTKQHKQIHDLSYVIDKISNIFCFLIVIYTFYV</sequence>
<dbReference type="PANTHER" id="PTHR31451:SF39">
    <property type="entry name" value="MANNAN ENDO-1,4-BETA-MANNOSIDASE 1"/>
    <property type="match status" value="1"/>
</dbReference>
<feature type="signal peptide" evidence="9">
    <location>
        <begin position="1"/>
        <end position="18"/>
    </location>
</feature>
<dbReference type="AlphaFoldDB" id="X6PEY2"/>
<evidence type="ECO:0000256" key="6">
    <source>
        <dbReference type="ARBA" id="ARBA00022729"/>
    </source>
</evidence>
<evidence type="ECO:0000256" key="2">
    <source>
        <dbReference type="ARBA" id="ARBA00004613"/>
    </source>
</evidence>
<keyword evidence="7" id="KW-0378">Hydrolase</keyword>
<evidence type="ECO:0000259" key="10">
    <source>
        <dbReference type="Pfam" id="PF26410"/>
    </source>
</evidence>
<name>X6PEY2_RETFI</name>
<keyword evidence="6 9" id="KW-0732">Signal</keyword>
<evidence type="ECO:0000256" key="8">
    <source>
        <dbReference type="ARBA" id="ARBA00023295"/>
    </source>
</evidence>
<accession>X6PEY2</accession>
<dbReference type="Pfam" id="PF26410">
    <property type="entry name" value="GH5_mannosidase"/>
    <property type="match status" value="1"/>
</dbReference>
<dbReference type="GO" id="GO:0016985">
    <property type="term" value="F:mannan endo-1,4-beta-mannosidase activity"/>
    <property type="evidence" value="ECO:0007669"/>
    <property type="project" value="UniProtKB-EC"/>
</dbReference>
<dbReference type="SUPFAM" id="SSF51445">
    <property type="entry name" value="(Trans)glycosidases"/>
    <property type="match status" value="1"/>
</dbReference>
<keyword evidence="12" id="KW-1185">Reference proteome</keyword>
<dbReference type="Gene3D" id="3.20.20.80">
    <property type="entry name" value="Glycosidases"/>
    <property type="match status" value="1"/>
</dbReference>
<dbReference type="GO" id="GO:0005576">
    <property type="term" value="C:extracellular region"/>
    <property type="evidence" value="ECO:0007669"/>
    <property type="project" value="UniProtKB-SubCell"/>
</dbReference>
<evidence type="ECO:0000256" key="4">
    <source>
        <dbReference type="ARBA" id="ARBA00012706"/>
    </source>
</evidence>
<comment type="catalytic activity">
    <reaction evidence="1">
        <text>Random hydrolysis of (1-&gt;4)-beta-D-mannosidic linkages in mannans, galactomannans and glucomannans.</text>
        <dbReference type="EC" id="3.2.1.78"/>
    </reaction>
</comment>
<evidence type="ECO:0000313" key="12">
    <source>
        <dbReference type="Proteomes" id="UP000023152"/>
    </source>
</evidence>
<evidence type="ECO:0000256" key="3">
    <source>
        <dbReference type="ARBA" id="ARBA00005641"/>
    </source>
</evidence>
<dbReference type="Proteomes" id="UP000023152">
    <property type="component" value="Unassembled WGS sequence"/>
</dbReference>
<gene>
    <name evidence="11" type="ORF">RFI_00824</name>
</gene>
<dbReference type="EC" id="3.2.1.78" evidence="4"/>
<evidence type="ECO:0000256" key="1">
    <source>
        <dbReference type="ARBA" id="ARBA00001678"/>
    </source>
</evidence>
<comment type="similarity">
    <text evidence="3">Belongs to the glycosyl hydrolase 5 (cellulase A) family.</text>
</comment>
<keyword evidence="8" id="KW-0326">Glycosidase</keyword>
<evidence type="ECO:0000256" key="5">
    <source>
        <dbReference type="ARBA" id="ARBA00022525"/>
    </source>
</evidence>
<evidence type="ECO:0000313" key="11">
    <source>
        <dbReference type="EMBL" id="ETO36237.1"/>
    </source>
</evidence>